<sequence>MAQMLDLSSKLSGIPAGRGRAPWPNHEYVKGWGVFGLPFDSGHVLALRVFPESSFGPYRTVWHRDPSGRWSIYVDGERLDTACPRYYGAACDHTGHARIGLTWTAPASLRVTMDSPSLNWTLTASVTRLLGLLNHVSVALPPATWRPRALVGARERLARALGLGRLEMTGVMPSGHPGTLMPQQMYFIDASRATLDGADLGRPVQLQENPRIGDVPLPARGVLAIGQAAWQILDQAEYERTRGETAQQP</sequence>
<reference evidence="2" key="1">
    <citation type="journal article" date="2019" name="Int. J. Syst. Evol. Microbiol.">
        <title>The Global Catalogue of Microorganisms (GCM) 10K type strain sequencing project: providing services to taxonomists for standard genome sequencing and annotation.</title>
        <authorList>
            <consortium name="The Broad Institute Genomics Platform"/>
            <consortium name="The Broad Institute Genome Sequencing Center for Infectious Disease"/>
            <person name="Wu L."/>
            <person name="Ma J."/>
        </authorList>
    </citation>
    <scope>NUCLEOTIDE SEQUENCE [LARGE SCALE GENOMIC DNA]</scope>
    <source>
        <strain evidence="2">CGMCC 4.7139</strain>
    </source>
</reference>
<protein>
    <submittedName>
        <fullName evidence="1">Uncharacterized protein</fullName>
    </submittedName>
</protein>
<name>A0ABV9G8J8_9ACTN</name>
<accession>A0ABV9G8J8</accession>
<proteinExistence type="predicted"/>
<keyword evidence="2" id="KW-1185">Reference proteome</keyword>
<comment type="caution">
    <text evidence="1">The sequence shown here is derived from an EMBL/GenBank/DDBJ whole genome shotgun (WGS) entry which is preliminary data.</text>
</comment>
<evidence type="ECO:0000313" key="1">
    <source>
        <dbReference type="EMBL" id="MFC4609853.1"/>
    </source>
</evidence>
<dbReference type="EMBL" id="JBHSFE010000014">
    <property type="protein sequence ID" value="MFC4609853.1"/>
    <property type="molecule type" value="Genomic_DNA"/>
</dbReference>
<evidence type="ECO:0000313" key="2">
    <source>
        <dbReference type="Proteomes" id="UP001595993"/>
    </source>
</evidence>
<dbReference type="Proteomes" id="UP001595993">
    <property type="component" value="Unassembled WGS sequence"/>
</dbReference>
<gene>
    <name evidence="1" type="ORF">ACFO9E_18850</name>
</gene>
<dbReference type="RefSeq" id="WP_381197119.1">
    <property type="nucleotide sequence ID" value="NZ_JBHSFE010000014.1"/>
</dbReference>
<organism evidence="1 2">
    <name type="scientific">Streptomyces maoxianensis</name>
    <dbReference type="NCBI Taxonomy" id="1459942"/>
    <lineage>
        <taxon>Bacteria</taxon>
        <taxon>Bacillati</taxon>
        <taxon>Actinomycetota</taxon>
        <taxon>Actinomycetes</taxon>
        <taxon>Kitasatosporales</taxon>
        <taxon>Streptomycetaceae</taxon>
        <taxon>Streptomyces</taxon>
    </lineage>
</organism>